<organism evidence="1 2">
    <name type="scientific">Striga asiatica</name>
    <name type="common">Asiatic witchweed</name>
    <name type="synonym">Buchnera asiatica</name>
    <dbReference type="NCBI Taxonomy" id="4170"/>
    <lineage>
        <taxon>Eukaryota</taxon>
        <taxon>Viridiplantae</taxon>
        <taxon>Streptophyta</taxon>
        <taxon>Embryophyta</taxon>
        <taxon>Tracheophyta</taxon>
        <taxon>Spermatophyta</taxon>
        <taxon>Magnoliopsida</taxon>
        <taxon>eudicotyledons</taxon>
        <taxon>Gunneridae</taxon>
        <taxon>Pentapetalae</taxon>
        <taxon>asterids</taxon>
        <taxon>lamiids</taxon>
        <taxon>Lamiales</taxon>
        <taxon>Orobanchaceae</taxon>
        <taxon>Buchnereae</taxon>
        <taxon>Striga</taxon>
    </lineage>
</organism>
<dbReference type="OrthoDB" id="1937047at2759"/>
<proteinExistence type="predicted"/>
<reference evidence="2" key="1">
    <citation type="journal article" date="2019" name="Curr. Biol.">
        <title>Genome Sequence of Striga asiatica Provides Insight into the Evolution of Plant Parasitism.</title>
        <authorList>
            <person name="Yoshida S."/>
            <person name="Kim S."/>
            <person name="Wafula E.K."/>
            <person name="Tanskanen J."/>
            <person name="Kim Y.M."/>
            <person name="Honaas L."/>
            <person name="Yang Z."/>
            <person name="Spallek T."/>
            <person name="Conn C.E."/>
            <person name="Ichihashi Y."/>
            <person name="Cheong K."/>
            <person name="Cui S."/>
            <person name="Der J.P."/>
            <person name="Gundlach H."/>
            <person name="Jiao Y."/>
            <person name="Hori C."/>
            <person name="Ishida J.K."/>
            <person name="Kasahara H."/>
            <person name="Kiba T."/>
            <person name="Kim M.S."/>
            <person name="Koo N."/>
            <person name="Laohavisit A."/>
            <person name="Lee Y.H."/>
            <person name="Lumba S."/>
            <person name="McCourt P."/>
            <person name="Mortimer J.C."/>
            <person name="Mutuku J.M."/>
            <person name="Nomura T."/>
            <person name="Sasaki-Sekimoto Y."/>
            <person name="Seto Y."/>
            <person name="Wang Y."/>
            <person name="Wakatake T."/>
            <person name="Sakakibara H."/>
            <person name="Demura T."/>
            <person name="Yamaguchi S."/>
            <person name="Yoneyama K."/>
            <person name="Manabe R.I."/>
            <person name="Nelson D.C."/>
            <person name="Schulman A.H."/>
            <person name="Timko M.P."/>
            <person name="dePamphilis C.W."/>
            <person name="Choi D."/>
            <person name="Shirasu K."/>
        </authorList>
    </citation>
    <scope>NUCLEOTIDE SEQUENCE [LARGE SCALE GENOMIC DNA]</scope>
    <source>
        <strain evidence="2">cv. UVA1</strain>
    </source>
</reference>
<gene>
    <name evidence="1" type="ORF">STAS_19400</name>
</gene>
<dbReference type="EMBL" id="BKCP01006404">
    <property type="protein sequence ID" value="GER42609.1"/>
    <property type="molecule type" value="Genomic_DNA"/>
</dbReference>
<sequence length="197" mass="22324">MSSFWQRGSVSEAAISGAFRGKDRPARDEAGAWLWVMLATTLFVDKSGSRVTPKLLHEIIVKHWCRHEFQIQDDSQHFNPSHGNAIVTTKISEDKDFTEQKCDFFTPPVPDDIPKPDNDYVLPQGCYADVAAPYILCSGEIDIGNLKASEECNMIWGMGEDCFQGEFSEDVINRYVCDKEIDLIKKRARQLYHDCGI</sequence>
<evidence type="ECO:0000313" key="2">
    <source>
        <dbReference type="Proteomes" id="UP000325081"/>
    </source>
</evidence>
<comment type="caution">
    <text evidence="1">The sequence shown here is derived from an EMBL/GenBank/DDBJ whole genome shotgun (WGS) entry which is preliminary data.</text>
</comment>
<evidence type="ECO:0000313" key="1">
    <source>
        <dbReference type="EMBL" id="GER42609.1"/>
    </source>
</evidence>
<protein>
    <submittedName>
        <fullName evidence="1">Lipase class 3 family protein</fullName>
    </submittedName>
</protein>
<name>A0A5A7QBH9_STRAF</name>
<dbReference type="AlphaFoldDB" id="A0A5A7QBH9"/>
<dbReference type="Proteomes" id="UP000325081">
    <property type="component" value="Unassembled WGS sequence"/>
</dbReference>
<accession>A0A5A7QBH9</accession>
<keyword evidence="2" id="KW-1185">Reference proteome</keyword>